<dbReference type="GO" id="GO:0016853">
    <property type="term" value="F:isomerase activity"/>
    <property type="evidence" value="ECO:0007669"/>
    <property type="project" value="UniProtKB-KW"/>
</dbReference>
<dbReference type="Gene3D" id="3.10.310.10">
    <property type="entry name" value="Diaminopimelate Epimerase, Chain A, domain 1"/>
    <property type="match status" value="2"/>
</dbReference>
<accession>A0A7Z0QNU2</accession>
<dbReference type="PANTHER" id="PTHR13774:SF39">
    <property type="entry name" value="BIOSYNTHESIS PROTEIN, PUTATIVE-RELATED"/>
    <property type="match status" value="1"/>
</dbReference>
<keyword evidence="2" id="KW-0413">Isomerase</keyword>
<evidence type="ECO:0000256" key="2">
    <source>
        <dbReference type="ARBA" id="ARBA00023235"/>
    </source>
</evidence>
<dbReference type="NCBIfam" id="TIGR00654">
    <property type="entry name" value="PhzF_family"/>
    <property type="match status" value="1"/>
</dbReference>
<sequence length="288" mass="30704">MAHPAIHLVHVFCAGPNGGNPAPIVLDARGMSDDAMRDVAREHRHESGFVLPPPDGSDADLAMRFWVPNHEMEMCGHVTVGAVWLLERHGRLSKDRLRIHTPSGMVEALINRAGDAEVAVEISQPVGHVETLACPDLRSEIASLLDIEPAALGDGPIQNARTSRVKTLVPISSIGALDALRPDFSRVATLCERLGSTGLYPYAVGADPGIVDARQFPKASGYPEDAATGIAAAALAFGLREQDLLPPTLAALRVRQGRAMGHPSEISIRFEHTHSDVTGCWIGGVVRA</sequence>
<comment type="caution">
    <text evidence="4">The sequence shown here is derived from an EMBL/GenBank/DDBJ whole genome shotgun (WGS) entry which is preliminary data.</text>
</comment>
<comment type="similarity">
    <text evidence="1">Belongs to the PhzF family.</text>
</comment>
<feature type="active site" evidence="3">
    <location>
        <position position="46"/>
    </location>
</feature>
<evidence type="ECO:0000313" key="4">
    <source>
        <dbReference type="EMBL" id="NYZ61559.1"/>
    </source>
</evidence>
<dbReference type="PANTHER" id="PTHR13774">
    <property type="entry name" value="PHENAZINE BIOSYNTHESIS PROTEIN"/>
    <property type="match status" value="1"/>
</dbReference>
<dbReference type="GO" id="GO:0005737">
    <property type="term" value="C:cytoplasm"/>
    <property type="evidence" value="ECO:0007669"/>
    <property type="project" value="TreeGrafter"/>
</dbReference>
<evidence type="ECO:0000256" key="3">
    <source>
        <dbReference type="PIRSR" id="PIRSR016184-1"/>
    </source>
</evidence>
<dbReference type="EMBL" id="JACCJZ010000004">
    <property type="protein sequence ID" value="NYZ61559.1"/>
    <property type="molecule type" value="Genomic_DNA"/>
</dbReference>
<dbReference type="RefSeq" id="WP_180543311.1">
    <property type="nucleotide sequence ID" value="NZ_JACCJZ010000004.1"/>
</dbReference>
<dbReference type="AlphaFoldDB" id="A0A7Z0QNU2"/>
<dbReference type="PIRSF" id="PIRSF016184">
    <property type="entry name" value="PhzC_PhzF"/>
    <property type="match status" value="1"/>
</dbReference>
<dbReference type="Pfam" id="PF02567">
    <property type="entry name" value="PhzC-PhzF"/>
    <property type="match status" value="1"/>
</dbReference>
<organism evidence="4 5">
    <name type="scientific">Luteimonas deserti</name>
    <dbReference type="NCBI Taxonomy" id="2752306"/>
    <lineage>
        <taxon>Bacteria</taxon>
        <taxon>Pseudomonadati</taxon>
        <taxon>Pseudomonadota</taxon>
        <taxon>Gammaproteobacteria</taxon>
        <taxon>Lysobacterales</taxon>
        <taxon>Lysobacteraceae</taxon>
        <taxon>Luteimonas</taxon>
    </lineage>
</organism>
<evidence type="ECO:0000256" key="1">
    <source>
        <dbReference type="ARBA" id="ARBA00008270"/>
    </source>
</evidence>
<proteinExistence type="inferred from homology"/>
<dbReference type="SUPFAM" id="SSF54506">
    <property type="entry name" value="Diaminopimelate epimerase-like"/>
    <property type="match status" value="1"/>
</dbReference>
<keyword evidence="5" id="KW-1185">Reference proteome</keyword>
<gene>
    <name evidence="4" type="ORF">H0E82_02095</name>
</gene>
<reference evidence="4 5" key="1">
    <citation type="submission" date="2020-07" db="EMBL/GenBank/DDBJ databases">
        <title>isolation of Luteimonas sp. SJ-16.</title>
        <authorList>
            <person name="Huang X.-X."/>
            <person name="Xu L."/>
            <person name="Sun J.-Q."/>
        </authorList>
    </citation>
    <scope>NUCLEOTIDE SEQUENCE [LARGE SCALE GENOMIC DNA]</scope>
    <source>
        <strain evidence="4 5">SJ-16</strain>
    </source>
</reference>
<dbReference type="Proteomes" id="UP000589896">
    <property type="component" value="Unassembled WGS sequence"/>
</dbReference>
<protein>
    <submittedName>
        <fullName evidence="4">PhzF family phenazine biosynthesis protein</fullName>
    </submittedName>
</protein>
<dbReference type="InterPro" id="IPR003719">
    <property type="entry name" value="Phenazine_PhzF-like"/>
</dbReference>
<evidence type="ECO:0000313" key="5">
    <source>
        <dbReference type="Proteomes" id="UP000589896"/>
    </source>
</evidence>
<name>A0A7Z0QNU2_9GAMM</name>